<dbReference type="RefSeq" id="WP_013041865.1">
    <property type="nucleotide sequence ID" value="NC_014008.1"/>
</dbReference>
<dbReference type="Gene3D" id="2.40.50.90">
    <property type="match status" value="1"/>
</dbReference>
<proteinExistence type="predicted"/>
<dbReference type="InterPro" id="IPR035437">
    <property type="entry name" value="SNase_OB-fold_sf"/>
</dbReference>
<protein>
    <recommendedName>
        <fullName evidence="1">TNase-like domain-containing protein</fullName>
    </recommendedName>
</protein>
<dbReference type="EMBL" id="CP001998">
    <property type="protein sequence ID" value="ADE53139.1"/>
    <property type="molecule type" value="Genomic_DNA"/>
</dbReference>
<reference evidence="2 3" key="1">
    <citation type="journal article" date="2010" name="Stand. Genomic Sci.">
        <title>Complete genome sequence of Coraliomargarita akajimensis type strain (04OKA010-24).</title>
        <authorList>
            <person name="Mavromatis K."/>
            <person name="Abt B."/>
            <person name="Brambilla E."/>
            <person name="Lapidus A."/>
            <person name="Copeland A."/>
            <person name="Deshpande S."/>
            <person name="Nolan M."/>
            <person name="Lucas S."/>
            <person name="Tice H."/>
            <person name="Cheng J.F."/>
            <person name="Han C."/>
            <person name="Detter J.C."/>
            <person name="Woyke T."/>
            <person name="Goodwin L."/>
            <person name="Pitluck S."/>
            <person name="Held B."/>
            <person name="Brettin T."/>
            <person name="Tapia R."/>
            <person name="Ivanova N."/>
            <person name="Mikhailova N."/>
            <person name="Pati A."/>
            <person name="Liolios K."/>
            <person name="Chen A."/>
            <person name="Palaniappan K."/>
            <person name="Land M."/>
            <person name="Hauser L."/>
            <person name="Chang Y.J."/>
            <person name="Jeffries C.D."/>
            <person name="Rohde M."/>
            <person name="Goker M."/>
            <person name="Bristow J."/>
            <person name="Eisen J.A."/>
            <person name="Markowitz V."/>
            <person name="Hugenholtz P."/>
            <person name="Klenk H.P."/>
            <person name="Kyrpides N.C."/>
        </authorList>
    </citation>
    <scope>NUCLEOTIDE SEQUENCE [LARGE SCALE GENOMIC DNA]</scope>
    <source>
        <strain evidence="3">DSM 45221 / IAM 15411 / JCM 23193 / KCTC 12865</strain>
    </source>
</reference>
<feature type="domain" description="TNase-like" evidence="1">
    <location>
        <begin position="19"/>
        <end position="175"/>
    </location>
</feature>
<evidence type="ECO:0000313" key="2">
    <source>
        <dbReference type="EMBL" id="ADE53139.1"/>
    </source>
</evidence>
<dbReference type="InterPro" id="IPR016071">
    <property type="entry name" value="Staphylococal_nuclease_OB-fold"/>
</dbReference>
<sequence>MNEYQKLTGVSLSEHRNNDGDSFFVRHEDDQFELRLYFVDTPEKYLHHMHASQRLRVADQAEDFDITVEQAVGVGKAARSYVTRLLTAEPFTVYTNWDPVYDKDDSRYHGFVEIRDPDQPDRFVYLSELLIRRGLARIHTWGEHTPDGRSWRAYKAHLLQLARKAEKDRVGAWSL</sequence>
<gene>
    <name evidence="2" type="ordered locus">Caka_0110</name>
</gene>
<dbReference type="AlphaFoldDB" id="D5EL37"/>
<keyword evidence="3" id="KW-1185">Reference proteome</keyword>
<dbReference type="STRING" id="583355.Caka_0110"/>
<evidence type="ECO:0000259" key="1">
    <source>
        <dbReference type="PROSITE" id="PS50830"/>
    </source>
</evidence>
<dbReference type="SUPFAM" id="SSF50199">
    <property type="entry name" value="Staphylococcal nuclease"/>
    <property type="match status" value="1"/>
</dbReference>
<organism evidence="2 3">
    <name type="scientific">Coraliomargarita akajimensis (strain DSM 45221 / IAM 15411 / JCM 23193 / KCTC 12865 / 04OKA010-24)</name>
    <dbReference type="NCBI Taxonomy" id="583355"/>
    <lineage>
        <taxon>Bacteria</taxon>
        <taxon>Pseudomonadati</taxon>
        <taxon>Verrucomicrobiota</taxon>
        <taxon>Opitutia</taxon>
        <taxon>Puniceicoccales</taxon>
        <taxon>Coraliomargaritaceae</taxon>
        <taxon>Coraliomargarita</taxon>
    </lineage>
</organism>
<dbReference type="OrthoDB" id="194330at2"/>
<dbReference type="HOGENOM" id="CLU_1530063_0_0_0"/>
<dbReference type="KEGG" id="caa:Caka_0110"/>
<dbReference type="eggNOG" id="COG1525">
    <property type="taxonomic scope" value="Bacteria"/>
</dbReference>
<dbReference type="PROSITE" id="PS50830">
    <property type="entry name" value="TNASE_3"/>
    <property type="match status" value="1"/>
</dbReference>
<dbReference type="Proteomes" id="UP000000925">
    <property type="component" value="Chromosome"/>
</dbReference>
<name>D5EL37_CORAD</name>
<accession>D5EL37</accession>
<evidence type="ECO:0000313" key="3">
    <source>
        <dbReference type="Proteomes" id="UP000000925"/>
    </source>
</evidence>